<gene>
    <name evidence="4" type="ORF">KDW_22970</name>
</gene>
<dbReference type="SUPFAM" id="SSF52172">
    <property type="entry name" value="CheY-like"/>
    <property type="match status" value="1"/>
</dbReference>
<evidence type="ECO:0000256" key="1">
    <source>
        <dbReference type="ARBA" id="ARBA00022553"/>
    </source>
</evidence>
<evidence type="ECO:0000256" key="2">
    <source>
        <dbReference type="PROSITE-ProRule" id="PRU00169"/>
    </source>
</evidence>
<dbReference type="PANTHER" id="PTHR44591:SF3">
    <property type="entry name" value="RESPONSE REGULATORY DOMAIN-CONTAINING PROTEIN"/>
    <property type="match status" value="1"/>
</dbReference>
<dbReference type="InterPro" id="IPR050595">
    <property type="entry name" value="Bact_response_regulator"/>
</dbReference>
<dbReference type="SMART" id="SM00448">
    <property type="entry name" value="REC"/>
    <property type="match status" value="1"/>
</dbReference>
<feature type="domain" description="Response regulatory" evidence="3">
    <location>
        <begin position="4"/>
        <end position="117"/>
    </location>
</feature>
<dbReference type="AlphaFoldDB" id="A0A5J4KJZ3"/>
<dbReference type="GO" id="GO:0000160">
    <property type="term" value="P:phosphorelay signal transduction system"/>
    <property type="evidence" value="ECO:0007669"/>
    <property type="project" value="InterPro"/>
</dbReference>
<dbReference type="Proteomes" id="UP000326912">
    <property type="component" value="Unassembled WGS sequence"/>
</dbReference>
<evidence type="ECO:0000313" key="4">
    <source>
        <dbReference type="EMBL" id="GER88135.1"/>
    </source>
</evidence>
<dbReference type="Gene3D" id="3.40.50.2300">
    <property type="match status" value="1"/>
</dbReference>
<dbReference type="Pfam" id="PF00072">
    <property type="entry name" value="Response_reg"/>
    <property type="match status" value="1"/>
</dbReference>
<evidence type="ECO:0000313" key="5">
    <source>
        <dbReference type="Proteomes" id="UP000326912"/>
    </source>
</evidence>
<accession>A0A5J4KJZ3</accession>
<keyword evidence="5" id="KW-1185">Reference proteome</keyword>
<comment type="caution">
    <text evidence="4">The sequence shown here is derived from an EMBL/GenBank/DDBJ whole genome shotgun (WGS) entry which is preliminary data.</text>
</comment>
<organism evidence="4 5">
    <name type="scientific">Dictyobacter vulcani</name>
    <dbReference type="NCBI Taxonomy" id="2607529"/>
    <lineage>
        <taxon>Bacteria</taxon>
        <taxon>Bacillati</taxon>
        <taxon>Chloroflexota</taxon>
        <taxon>Ktedonobacteria</taxon>
        <taxon>Ktedonobacterales</taxon>
        <taxon>Dictyobacteraceae</taxon>
        <taxon>Dictyobacter</taxon>
    </lineage>
</organism>
<name>A0A5J4KJZ3_9CHLR</name>
<dbReference type="InterPro" id="IPR001789">
    <property type="entry name" value="Sig_transdc_resp-reg_receiver"/>
</dbReference>
<protein>
    <recommendedName>
        <fullName evidence="3">Response regulatory domain-containing protein</fullName>
    </recommendedName>
</protein>
<dbReference type="RefSeq" id="WP_151756066.1">
    <property type="nucleotide sequence ID" value="NZ_BKZW01000001.1"/>
</dbReference>
<dbReference type="PROSITE" id="PS50110">
    <property type="entry name" value="RESPONSE_REGULATORY"/>
    <property type="match status" value="1"/>
</dbReference>
<evidence type="ECO:0000259" key="3">
    <source>
        <dbReference type="PROSITE" id="PS50110"/>
    </source>
</evidence>
<feature type="modified residue" description="4-aspartylphosphate" evidence="2">
    <location>
        <position position="52"/>
    </location>
</feature>
<sequence>MGHHILVVDDDEGIIEVIQIVLEGEGYTVRTATNGDCLQSLTNDLPDLILLDVLLSGDDGRDICKSLKSNPATRHIPVIMLSAHSDASKVAEAGGADGFLEKPFDVDALIDTVAKYLLPSQHLHI</sequence>
<keyword evidence="1 2" id="KW-0597">Phosphoprotein</keyword>
<dbReference type="InterPro" id="IPR011006">
    <property type="entry name" value="CheY-like_superfamily"/>
</dbReference>
<dbReference type="PANTHER" id="PTHR44591">
    <property type="entry name" value="STRESS RESPONSE REGULATOR PROTEIN 1"/>
    <property type="match status" value="1"/>
</dbReference>
<reference evidence="4 5" key="1">
    <citation type="submission" date="2019-10" db="EMBL/GenBank/DDBJ databases">
        <title>Dictyobacter vulcani sp. nov., within the class Ktedonobacteria, isolated from soil of volcanic Mt. Zao.</title>
        <authorList>
            <person name="Zheng Y."/>
            <person name="Wang C.M."/>
            <person name="Sakai Y."/>
            <person name="Abe K."/>
            <person name="Yokota A."/>
            <person name="Yabe S."/>
        </authorList>
    </citation>
    <scope>NUCLEOTIDE SEQUENCE [LARGE SCALE GENOMIC DNA]</scope>
    <source>
        <strain evidence="4 5">W12</strain>
    </source>
</reference>
<proteinExistence type="predicted"/>
<dbReference type="EMBL" id="BKZW01000001">
    <property type="protein sequence ID" value="GER88135.1"/>
    <property type="molecule type" value="Genomic_DNA"/>
</dbReference>